<keyword evidence="2" id="KW-0238">DNA-binding</keyword>
<feature type="domain" description="NAC" evidence="5">
    <location>
        <begin position="6"/>
        <end position="156"/>
    </location>
</feature>
<dbReference type="GO" id="GO:0006355">
    <property type="term" value="P:regulation of DNA-templated transcription"/>
    <property type="evidence" value="ECO:0007669"/>
    <property type="project" value="InterPro"/>
</dbReference>
<evidence type="ECO:0000313" key="7">
    <source>
        <dbReference type="Proteomes" id="UP000315295"/>
    </source>
</evidence>
<dbReference type="PANTHER" id="PTHR31744">
    <property type="entry name" value="PROTEIN CUP-SHAPED COTYLEDON 2-RELATED"/>
    <property type="match status" value="1"/>
</dbReference>
<evidence type="ECO:0000313" key="6">
    <source>
        <dbReference type="EMBL" id="TQE11637.1"/>
    </source>
</evidence>
<organism evidence="6 7">
    <name type="scientific">Malus baccata</name>
    <name type="common">Siberian crab apple</name>
    <name type="synonym">Pyrus baccata</name>
    <dbReference type="NCBI Taxonomy" id="106549"/>
    <lineage>
        <taxon>Eukaryota</taxon>
        <taxon>Viridiplantae</taxon>
        <taxon>Streptophyta</taxon>
        <taxon>Embryophyta</taxon>
        <taxon>Tracheophyta</taxon>
        <taxon>Spermatophyta</taxon>
        <taxon>Magnoliopsida</taxon>
        <taxon>eudicotyledons</taxon>
        <taxon>Gunneridae</taxon>
        <taxon>Pentapetalae</taxon>
        <taxon>rosids</taxon>
        <taxon>fabids</taxon>
        <taxon>Rosales</taxon>
        <taxon>Rosaceae</taxon>
        <taxon>Amygdaloideae</taxon>
        <taxon>Maleae</taxon>
        <taxon>Malus</taxon>
    </lineage>
</organism>
<keyword evidence="1" id="KW-0805">Transcription regulation</keyword>
<keyword evidence="4" id="KW-0539">Nucleus</keyword>
<dbReference type="Gene3D" id="2.170.150.80">
    <property type="entry name" value="NAC domain"/>
    <property type="match status" value="1"/>
</dbReference>
<sequence length="547" mass="60855">MGKMFKAPGFRFQPTDVELLKYFLKRKLIRKRLHVKVISEVDVYKYDPWDLPDKSGWDSGDLKWYFFCPREKKYARGNRIQRATVGGYWKTTGKDRSVLCSGAVVGWIKTLIFHTGRAPHGDRTDWVMHEYRLEDQGLADRGVPLDSYVLCMIFQKEGLGPRNGAQYGKPFNEEDWSDDEVAEGFEDANTPGPYLGLLCNENSPIANNTHSLEDIGIGPPSGSCISDILPQSCKVLQPVSSNYVTMEKSHASHGDDILPTFDYSREENTFFMSENGKSLAQIHSEAVPNASMPKLNHVLPSNHNGFASTSAFFSERIGIGPSESFMSDIAPPHSNALQPETGNYVTTEKAHMSDGDILSMFDYFPEESTLYMYGNDKIETGGCLETVLNANIPEPGQVLASNYNTFISTNTQSSEVIGIGPSFQSCGIDVLPPSWEVLQPVSCNYVAMEKTPASNGDDILPMLDCFAEESTFLMNENHNNEELDNFIDFGNNAQAIPHLNTSNMYENLEDLGNNLDGYNFSGVHDDPANHFLELGDLDQPMNGDNSV</sequence>
<keyword evidence="3" id="KW-0804">Transcription</keyword>
<evidence type="ECO:0000256" key="3">
    <source>
        <dbReference type="ARBA" id="ARBA00023163"/>
    </source>
</evidence>
<evidence type="ECO:0000256" key="4">
    <source>
        <dbReference type="ARBA" id="ARBA00023242"/>
    </source>
</evidence>
<protein>
    <recommendedName>
        <fullName evidence="5">NAC domain-containing protein</fullName>
    </recommendedName>
</protein>
<reference evidence="6 7" key="1">
    <citation type="journal article" date="2019" name="G3 (Bethesda)">
        <title>Sequencing of a Wild Apple (Malus baccata) Genome Unravels the Differences Between Cultivated and Wild Apple Species Regarding Disease Resistance and Cold Tolerance.</title>
        <authorList>
            <person name="Chen X."/>
        </authorList>
    </citation>
    <scope>NUCLEOTIDE SEQUENCE [LARGE SCALE GENOMIC DNA]</scope>
    <source>
        <strain evidence="7">cv. Shandingzi</strain>
        <tissue evidence="6">Leaves</tissue>
    </source>
</reference>
<dbReference type="Proteomes" id="UP000315295">
    <property type="component" value="Unassembled WGS sequence"/>
</dbReference>
<dbReference type="SUPFAM" id="SSF101941">
    <property type="entry name" value="NAC domain"/>
    <property type="match status" value="1"/>
</dbReference>
<dbReference type="PROSITE" id="PS51005">
    <property type="entry name" value="NAC"/>
    <property type="match status" value="1"/>
</dbReference>
<dbReference type="EMBL" id="VIEB01000027">
    <property type="protein sequence ID" value="TQE11637.1"/>
    <property type="molecule type" value="Genomic_DNA"/>
</dbReference>
<comment type="caution">
    <text evidence="6">The sequence shown here is derived from an EMBL/GenBank/DDBJ whole genome shotgun (WGS) entry which is preliminary data.</text>
</comment>
<keyword evidence="7" id="KW-1185">Reference proteome</keyword>
<proteinExistence type="predicted"/>
<dbReference type="AlphaFoldDB" id="A0A540NKS1"/>
<evidence type="ECO:0000256" key="1">
    <source>
        <dbReference type="ARBA" id="ARBA00023015"/>
    </source>
</evidence>
<dbReference type="STRING" id="106549.A0A540NKS1"/>
<dbReference type="InterPro" id="IPR036093">
    <property type="entry name" value="NAC_dom_sf"/>
</dbReference>
<dbReference type="PANTHER" id="PTHR31744:SF210">
    <property type="entry name" value="NAC DOMAIN-CONTAINING PROTEIN 86-LIKE"/>
    <property type="match status" value="1"/>
</dbReference>
<evidence type="ECO:0000256" key="2">
    <source>
        <dbReference type="ARBA" id="ARBA00023125"/>
    </source>
</evidence>
<accession>A0A540NKS1</accession>
<gene>
    <name evidence="6" type="ORF">C1H46_002673</name>
</gene>
<name>A0A540NKS1_MALBA</name>
<dbReference type="InterPro" id="IPR003441">
    <property type="entry name" value="NAC-dom"/>
</dbReference>
<dbReference type="GO" id="GO:0003677">
    <property type="term" value="F:DNA binding"/>
    <property type="evidence" value="ECO:0007669"/>
    <property type="project" value="UniProtKB-KW"/>
</dbReference>
<dbReference type="Pfam" id="PF02365">
    <property type="entry name" value="NAM"/>
    <property type="match status" value="1"/>
</dbReference>
<evidence type="ECO:0000259" key="5">
    <source>
        <dbReference type="PROSITE" id="PS51005"/>
    </source>
</evidence>